<dbReference type="GO" id="GO:0080030">
    <property type="term" value="F:methyl indole-3-acetate esterase activity"/>
    <property type="evidence" value="ECO:0007669"/>
    <property type="project" value="TreeGrafter"/>
</dbReference>
<keyword evidence="3" id="KW-1185">Reference proteome</keyword>
<dbReference type="GO" id="GO:0080032">
    <property type="term" value="F:methyl jasmonate esterase activity"/>
    <property type="evidence" value="ECO:0007669"/>
    <property type="project" value="TreeGrafter"/>
</dbReference>
<dbReference type="Gene3D" id="3.40.50.1820">
    <property type="entry name" value="alpha/beta hydrolase"/>
    <property type="match status" value="1"/>
</dbReference>
<dbReference type="GO" id="GO:0080031">
    <property type="term" value="F:methyl salicylate esterase activity"/>
    <property type="evidence" value="ECO:0007669"/>
    <property type="project" value="TreeGrafter"/>
</dbReference>
<dbReference type="InterPro" id="IPR045889">
    <property type="entry name" value="MES/HNL"/>
</dbReference>
<reference evidence="2 3" key="1">
    <citation type="submission" date="2024-01" db="EMBL/GenBank/DDBJ databases">
        <title>Genome assemblies of Stephania.</title>
        <authorList>
            <person name="Yang L."/>
        </authorList>
    </citation>
    <scope>NUCLEOTIDE SEQUENCE [LARGE SCALE GENOMIC DNA]</scope>
    <source>
        <strain evidence="2">QJT</strain>
        <tissue evidence="2">Leaf</tissue>
    </source>
</reference>
<evidence type="ECO:0000259" key="1">
    <source>
        <dbReference type="Pfam" id="PF12697"/>
    </source>
</evidence>
<dbReference type="PANTHER" id="PTHR10992:SF1002">
    <property type="entry name" value="SALICYLIC ACID-BINDING PROTEIN 2-LIKE"/>
    <property type="match status" value="1"/>
</dbReference>
<dbReference type="GO" id="GO:0009696">
    <property type="term" value="P:salicylic acid metabolic process"/>
    <property type="evidence" value="ECO:0007669"/>
    <property type="project" value="TreeGrafter"/>
</dbReference>
<dbReference type="GO" id="GO:0009694">
    <property type="term" value="P:jasmonic acid metabolic process"/>
    <property type="evidence" value="ECO:0007669"/>
    <property type="project" value="TreeGrafter"/>
</dbReference>
<gene>
    <name evidence="2" type="ORF">Sjap_010130</name>
</gene>
<feature type="domain" description="AB hydrolase-1" evidence="1">
    <location>
        <begin position="33"/>
        <end position="276"/>
    </location>
</feature>
<dbReference type="Proteomes" id="UP001417504">
    <property type="component" value="Unassembled WGS sequence"/>
</dbReference>
<accession>A0AAP0J911</accession>
<evidence type="ECO:0000313" key="3">
    <source>
        <dbReference type="Proteomes" id="UP001417504"/>
    </source>
</evidence>
<protein>
    <recommendedName>
        <fullName evidence="1">AB hydrolase-1 domain-containing protein</fullName>
    </recommendedName>
</protein>
<comment type="caution">
    <text evidence="2">The sequence shown here is derived from an EMBL/GenBank/DDBJ whole genome shotgun (WGS) entry which is preliminary data.</text>
</comment>
<organism evidence="2 3">
    <name type="scientific">Stephania japonica</name>
    <dbReference type="NCBI Taxonomy" id="461633"/>
    <lineage>
        <taxon>Eukaryota</taxon>
        <taxon>Viridiplantae</taxon>
        <taxon>Streptophyta</taxon>
        <taxon>Embryophyta</taxon>
        <taxon>Tracheophyta</taxon>
        <taxon>Spermatophyta</taxon>
        <taxon>Magnoliopsida</taxon>
        <taxon>Ranunculales</taxon>
        <taxon>Menispermaceae</taxon>
        <taxon>Menispermoideae</taxon>
        <taxon>Cissampelideae</taxon>
        <taxon>Stephania</taxon>
    </lineage>
</organism>
<dbReference type="EMBL" id="JBBNAE010000004">
    <property type="protein sequence ID" value="KAK9129643.1"/>
    <property type="molecule type" value="Genomic_DNA"/>
</dbReference>
<dbReference type="AlphaFoldDB" id="A0AAP0J911"/>
<dbReference type="InterPro" id="IPR000073">
    <property type="entry name" value="AB_hydrolase_1"/>
</dbReference>
<dbReference type="InterPro" id="IPR029058">
    <property type="entry name" value="AB_hydrolase_fold"/>
</dbReference>
<dbReference type="PANTHER" id="PTHR10992">
    <property type="entry name" value="METHYLESTERASE FAMILY MEMBER"/>
    <property type="match status" value="1"/>
</dbReference>
<sequence>MMKRSIIFVDLISILCLIFIISSVVGAGKSSHFVLVHRNGHGAWSWYKVATMLQSYGHNVTAIDLTASGIDPRQTTDIHSPADYYKPLMDLMMHLTNKDDQNLILVAHTMGGPAISKAMETFPHLIDAAVFVAAPMPGPSLNISTLLPKALATLPPQLDNYYIYGNGPDNPPTASVYGPKYLATYMYQFCPPEDLTLAYTLVRPEPEFTVEQFSKEIVLTNEKYGTVFRVFIAAEEDVLVGKEIVNYMLVNNRPDKVIWIKGSGHMVMFSKPIDLVKALLRVASLSYRNKEAANYLRSAKVADLRSAV</sequence>
<evidence type="ECO:0000313" key="2">
    <source>
        <dbReference type="EMBL" id="KAK9129643.1"/>
    </source>
</evidence>
<name>A0AAP0J911_9MAGN</name>
<dbReference type="SUPFAM" id="SSF53474">
    <property type="entry name" value="alpha/beta-Hydrolases"/>
    <property type="match status" value="1"/>
</dbReference>
<dbReference type="Pfam" id="PF12697">
    <property type="entry name" value="Abhydrolase_6"/>
    <property type="match status" value="1"/>
</dbReference>
<proteinExistence type="predicted"/>